<feature type="transmembrane region" description="Helical" evidence="2">
    <location>
        <begin position="151"/>
        <end position="171"/>
    </location>
</feature>
<evidence type="ECO:0000313" key="4">
    <source>
        <dbReference type="Proteomes" id="UP001139722"/>
    </source>
</evidence>
<name>A0A9X2H943_9MICO</name>
<keyword evidence="4" id="KW-1185">Reference proteome</keyword>
<keyword evidence="2" id="KW-1133">Transmembrane helix</keyword>
<feature type="transmembrane region" description="Helical" evidence="2">
    <location>
        <begin position="86"/>
        <end position="105"/>
    </location>
</feature>
<comment type="caution">
    <text evidence="3">The sequence shown here is derived from an EMBL/GenBank/DDBJ whole genome shotgun (WGS) entry which is preliminary data.</text>
</comment>
<feature type="compositionally biased region" description="Basic and acidic residues" evidence="1">
    <location>
        <begin position="1"/>
        <end position="13"/>
    </location>
</feature>
<dbReference type="RefSeq" id="WP_156997609.1">
    <property type="nucleotide sequence ID" value="NZ_JAMZDY010000001.1"/>
</dbReference>
<reference evidence="3" key="1">
    <citation type="submission" date="2022-06" db="EMBL/GenBank/DDBJ databases">
        <title>Sequencing the genomes of 1000 actinobacteria strains.</title>
        <authorList>
            <person name="Klenk H.-P."/>
        </authorList>
    </citation>
    <scope>NUCLEOTIDE SEQUENCE</scope>
    <source>
        <strain evidence="3">DSM 22016</strain>
    </source>
</reference>
<evidence type="ECO:0000313" key="3">
    <source>
        <dbReference type="EMBL" id="MCP2372289.1"/>
    </source>
</evidence>
<proteinExistence type="predicted"/>
<gene>
    <name evidence="3" type="ORF">BJ978_002965</name>
</gene>
<protein>
    <recommendedName>
        <fullName evidence="5">DNA polymerase III subunit gamma/tau</fullName>
    </recommendedName>
</protein>
<feature type="compositionally biased region" description="Low complexity" evidence="1">
    <location>
        <begin position="21"/>
        <end position="64"/>
    </location>
</feature>
<sequence length="172" mass="17490">MRADSDDDALRWEGDDDPTLAPGWKAVGAPAAAEPATSEPTVGADDASARAVADDPAGADGPADAVDETAAGDGASAPAQTSSVELVVLGVLAGVYLLYTIGWLITALRTSAPGISIVSDAMYSLGLWLAVLAAPCWFALALRARTHRVRLVWLIAGAVVLVPLPFVLGAIS</sequence>
<organism evidence="3 4">
    <name type="scientific">Agromyces terreus</name>
    <dbReference type="NCBI Taxonomy" id="424795"/>
    <lineage>
        <taxon>Bacteria</taxon>
        <taxon>Bacillati</taxon>
        <taxon>Actinomycetota</taxon>
        <taxon>Actinomycetes</taxon>
        <taxon>Micrococcales</taxon>
        <taxon>Microbacteriaceae</taxon>
        <taxon>Agromyces</taxon>
    </lineage>
</organism>
<dbReference type="EMBL" id="JAMZDY010000001">
    <property type="protein sequence ID" value="MCP2372289.1"/>
    <property type="molecule type" value="Genomic_DNA"/>
</dbReference>
<dbReference type="OrthoDB" id="4981704at2"/>
<dbReference type="Proteomes" id="UP001139722">
    <property type="component" value="Unassembled WGS sequence"/>
</dbReference>
<accession>A0A9X2H943</accession>
<feature type="transmembrane region" description="Helical" evidence="2">
    <location>
        <begin position="125"/>
        <end position="144"/>
    </location>
</feature>
<keyword evidence="2" id="KW-0472">Membrane</keyword>
<feature type="region of interest" description="Disordered" evidence="1">
    <location>
        <begin position="1"/>
        <end position="77"/>
    </location>
</feature>
<evidence type="ECO:0000256" key="1">
    <source>
        <dbReference type="SAM" id="MobiDB-lite"/>
    </source>
</evidence>
<evidence type="ECO:0008006" key="5">
    <source>
        <dbReference type="Google" id="ProtNLM"/>
    </source>
</evidence>
<dbReference type="AlphaFoldDB" id="A0A9X2H943"/>
<evidence type="ECO:0000256" key="2">
    <source>
        <dbReference type="SAM" id="Phobius"/>
    </source>
</evidence>
<keyword evidence="2" id="KW-0812">Transmembrane</keyword>